<accession>T1GKF0</accession>
<dbReference type="HOGENOM" id="CLU_2576587_0_0_1"/>
<evidence type="ECO:0000313" key="2">
    <source>
        <dbReference type="Proteomes" id="UP000015102"/>
    </source>
</evidence>
<dbReference type="EnsemblMetazoa" id="MESCA003973-RA">
    <property type="protein sequence ID" value="MESCA003973-PA"/>
    <property type="gene ID" value="MESCA003973"/>
</dbReference>
<dbReference type="EMBL" id="CAQQ02094064">
    <property type="status" value="NOT_ANNOTATED_CDS"/>
    <property type="molecule type" value="Genomic_DNA"/>
</dbReference>
<organism evidence="1 2">
    <name type="scientific">Megaselia scalaris</name>
    <name type="common">Humpbacked fly</name>
    <name type="synonym">Phora scalaris</name>
    <dbReference type="NCBI Taxonomy" id="36166"/>
    <lineage>
        <taxon>Eukaryota</taxon>
        <taxon>Metazoa</taxon>
        <taxon>Ecdysozoa</taxon>
        <taxon>Arthropoda</taxon>
        <taxon>Hexapoda</taxon>
        <taxon>Insecta</taxon>
        <taxon>Pterygota</taxon>
        <taxon>Neoptera</taxon>
        <taxon>Endopterygota</taxon>
        <taxon>Diptera</taxon>
        <taxon>Brachycera</taxon>
        <taxon>Muscomorpha</taxon>
        <taxon>Platypezoidea</taxon>
        <taxon>Phoridae</taxon>
        <taxon>Megaseliini</taxon>
        <taxon>Megaselia</taxon>
    </lineage>
</organism>
<dbReference type="AlphaFoldDB" id="T1GKF0"/>
<reference evidence="2" key="1">
    <citation type="submission" date="2013-02" db="EMBL/GenBank/DDBJ databases">
        <authorList>
            <person name="Hughes D."/>
        </authorList>
    </citation>
    <scope>NUCLEOTIDE SEQUENCE</scope>
    <source>
        <strain>Durham</strain>
        <strain evidence="2">NC isolate 2 -- Noor lab</strain>
    </source>
</reference>
<dbReference type="EMBL" id="CAQQ02094065">
    <property type="status" value="NOT_ANNOTATED_CDS"/>
    <property type="molecule type" value="Genomic_DNA"/>
</dbReference>
<reference evidence="1" key="2">
    <citation type="submission" date="2015-06" db="UniProtKB">
        <authorList>
            <consortium name="EnsemblMetazoa"/>
        </authorList>
    </citation>
    <scope>IDENTIFICATION</scope>
</reference>
<evidence type="ECO:0000313" key="1">
    <source>
        <dbReference type="EnsemblMetazoa" id="MESCA003973-PA"/>
    </source>
</evidence>
<sequence length="81" mass="9050">MINLLYESQWQSTVTKPNYDISSVLLEISHMAAIIGSNVETKNMTKNHGAGTANRTAEEIRKIMLIIRSAIPMDSDPVFRS</sequence>
<protein>
    <submittedName>
        <fullName evidence="1">Uncharacterized protein</fullName>
    </submittedName>
</protein>
<proteinExistence type="predicted"/>
<dbReference type="Proteomes" id="UP000015102">
    <property type="component" value="Unassembled WGS sequence"/>
</dbReference>
<keyword evidence="2" id="KW-1185">Reference proteome</keyword>
<name>T1GKF0_MEGSC</name>